<keyword evidence="1" id="KW-0472">Membrane</keyword>
<evidence type="ECO:0000256" key="1">
    <source>
        <dbReference type="SAM" id="Phobius"/>
    </source>
</evidence>
<evidence type="ECO:0000313" key="2">
    <source>
        <dbReference type="EMBL" id="MFC6390738.1"/>
    </source>
</evidence>
<proteinExistence type="predicted"/>
<feature type="transmembrane region" description="Helical" evidence="1">
    <location>
        <begin position="43"/>
        <end position="71"/>
    </location>
</feature>
<feature type="transmembrane region" description="Helical" evidence="1">
    <location>
        <begin position="6"/>
        <end position="31"/>
    </location>
</feature>
<dbReference type="Pfam" id="PF11742">
    <property type="entry name" value="DUF3302"/>
    <property type="match status" value="1"/>
</dbReference>
<protein>
    <submittedName>
        <fullName evidence="2">DUF3302 domain-containing protein</fullName>
    </submittedName>
</protein>
<name>A0ABW1WTC0_9HYPH</name>
<dbReference type="InterPro" id="IPR011223">
    <property type="entry name" value="UCP028770"/>
</dbReference>
<evidence type="ECO:0000313" key="3">
    <source>
        <dbReference type="Proteomes" id="UP001596237"/>
    </source>
</evidence>
<sequence length="81" mass="8961">MAVPFIDLFAWIVLLVVVATLVATVVALGVMPGRIARRRGHPWAQAVTVGSWATLVFGFVFWPLILVWAYVDAPERRGADR</sequence>
<keyword evidence="1" id="KW-1133">Transmembrane helix</keyword>
<gene>
    <name evidence="2" type="ORF">ACFQDP_15550</name>
</gene>
<keyword evidence="3" id="KW-1185">Reference proteome</keyword>
<organism evidence="2 3">
    <name type="scientific">Methylorubrum zatmanii</name>
    <dbReference type="NCBI Taxonomy" id="29429"/>
    <lineage>
        <taxon>Bacteria</taxon>
        <taxon>Pseudomonadati</taxon>
        <taxon>Pseudomonadota</taxon>
        <taxon>Alphaproteobacteria</taxon>
        <taxon>Hyphomicrobiales</taxon>
        <taxon>Methylobacteriaceae</taxon>
        <taxon>Methylorubrum</taxon>
    </lineage>
</organism>
<dbReference type="RefSeq" id="WP_210329307.1">
    <property type="nucleotide sequence ID" value="NZ_JBHSTT010000050.1"/>
</dbReference>
<keyword evidence="1" id="KW-0812">Transmembrane</keyword>
<dbReference type="Proteomes" id="UP001596237">
    <property type="component" value="Unassembled WGS sequence"/>
</dbReference>
<reference evidence="3" key="1">
    <citation type="journal article" date="2019" name="Int. J. Syst. Evol. Microbiol.">
        <title>The Global Catalogue of Microorganisms (GCM) 10K type strain sequencing project: providing services to taxonomists for standard genome sequencing and annotation.</title>
        <authorList>
            <consortium name="The Broad Institute Genomics Platform"/>
            <consortium name="The Broad Institute Genome Sequencing Center for Infectious Disease"/>
            <person name="Wu L."/>
            <person name="Ma J."/>
        </authorList>
    </citation>
    <scope>NUCLEOTIDE SEQUENCE [LARGE SCALE GENOMIC DNA]</scope>
    <source>
        <strain evidence="3">CCUG 36916</strain>
    </source>
</reference>
<dbReference type="EMBL" id="JBHSTT010000050">
    <property type="protein sequence ID" value="MFC6390738.1"/>
    <property type="molecule type" value="Genomic_DNA"/>
</dbReference>
<comment type="caution">
    <text evidence="2">The sequence shown here is derived from an EMBL/GenBank/DDBJ whole genome shotgun (WGS) entry which is preliminary data.</text>
</comment>
<accession>A0ABW1WTC0</accession>